<dbReference type="Gene3D" id="3.40.720.10">
    <property type="entry name" value="Alkaline Phosphatase, subunit A"/>
    <property type="match status" value="1"/>
</dbReference>
<feature type="chain" id="PRO_5007293922" evidence="1">
    <location>
        <begin position="17"/>
        <end position="285"/>
    </location>
</feature>
<proteinExistence type="predicted"/>
<keyword evidence="1" id="KW-0732">Signal</keyword>
<dbReference type="OrthoDB" id="4062651at2759"/>
<accession>A0A137NRA5</accession>
<dbReference type="GO" id="GO:0016787">
    <property type="term" value="F:hydrolase activity"/>
    <property type="evidence" value="ECO:0007669"/>
    <property type="project" value="UniProtKB-ARBA"/>
</dbReference>
<reference evidence="2 3" key="1">
    <citation type="journal article" date="2015" name="Genome Biol. Evol.">
        <title>Phylogenomic analyses indicate that early fungi evolved digesting cell walls of algal ancestors of land plants.</title>
        <authorList>
            <person name="Chang Y."/>
            <person name="Wang S."/>
            <person name="Sekimoto S."/>
            <person name="Aerts A.L."/>
            <person name="Choi C."/>
            <person name="Clum A."/>
            <person name="LaButti K.M."/>
            <person name="Lindquist E.A."/>
            <person name="Yee Ngan C."/>
            <person name="Ohm R.A."/>
            <person name="Salamov A.A."/>
            <person name="Grigoriev I.V."/>
            <person name="Spatafora J.W."/>
            <person name="Berbee M.L."/>
        </authorList>
    </citation>
    <scope>NUCLEOTIDE SEQUENCE [LARGE SCALE GENOMIC DNA]</scope>
    <source>
        <strain evidence="2 3">NRRL 28638</strain>
    </source>
</reference>
<gene>
    <name evidence="2" type="ORF">CONCODRAFT_13271</name>
</gene>
<dbReference type="AlphaFoldDB" id="A0A137NRA5"/>
<feature type="signal peptide" evidence="1">
    <location>
        <begin position="1"/>
        <end position="16"/>
    </location>
</feature>
<evidence type="ECO:0000313" key="2">
    <source>
        <dbReference type="EMBL" id="KXN65220.1"/>
    </source>
</evidence>
<sequence>MKFNLPILLLSAFTSARNHDKIERVIFLGLDGAGNFNTKINVPTINKLLESGAYTNHALAMDPTWSAQNWGAMFHGVVPSKHGLTNGIAQTKPYPEDSPYPSVFKIIHQQDPKAKMASFAMWNAINEGIIELSVPMHRVKKSLDDEIFPDMLNYLKKNGTDTKLMFFYIGDIDETGHEHKWMCEEYIDRYIKTDQYIKQILDTLDEMRIRDSTMIIITADHGGVGYGHGGTSSLERTILWGVSGPGIRRKKLADGSVRNMDVGAIMLKALGYPIPEYFDAKYPDI</sequence>
<dbReference type="PANTHER" id="PTHR10151:SF120">
    <property type="entry name" value="BIS(5'-ADENOSYL)-TRIPHOSPHATASE"/>
    <property type="match status" value="1"/>
</dbReference>
<organism evidence="2 3">
    <name type="scientific">Conidiobolus coronatus (strain ATCC 28846 / CBS 209.66 / NRRL 28638)</name>
    <name type="common">Delacroixia coronata</name>
    <dbReference type="NCBI Taxonomy" id="796925"/>
    <lineage>
        <taxon>Eukaryota</taxon>
        <taxon>Fungi</taxon>
        <taxon>Fungi incertae sedis</taxon>
        <taxon>Zoopagomycota</taxon>
        <taxon>Entomophthoromycotina</taxon>
        <taxon>Entomophthoromycetes</taxon>
        <taxon>Entomophthorales</taxon>
        <taxon>Ancylistaceae</taxon>
        <taxon>Conidiobolus</taxon>
    </lineage>
</organism>
<dbReference type="InterPro" id="IPR017850">
    <property type="entry name" value="Alkaline_phosphatase_core_sf"/>
</dbReference>
<name>A0A137NRA5_CONC2</name>
<dbReference type="PANTHER" id="PTHR10151">
    <property type="entry name" value="ECTONUCLEOTIDE PYROPHOSPHATASE/PHOSPHODIESTERASE"/>
    <property type="match status" value="1"/>
</dbReference>
<dbReference type="SUPFAM" id="SSF53649">
    <property type="entry name" value="Alkaline phosphatase-like"/>
    <property type="match status" value="1"/>
</dbReference>
<dbReference type="Pfam" id="PF01663">
    <property type="entry name" value="Phosphodiest"/>
    <property type="match status" value="1"/>
</dbReference>
<evidence type="ECO:0000256" key="1">
    <source>
        <dbReference type="SAM" id="SignalP"/>
    </source>
</evidence>
<keyword evidence="3" id="KW-1185">Reference proteome</keyword>
<evidence type="ECO:0000313" key="3">
    <source>
        <dbReference type="Proteomes" id="UP000070444"/>
    </source>
</evidence>
<dbReference type="Proteomes" id="UP000070444">
    <property type="component" value="Unassembled WGS sequence"/>
</dbReference>
<dbReference type="EMBL" id="KQ964943">
    <property type="protein sequence ID" value="KXN65220.1"/>
    <property type="molecule type" value="Genomic_DNA"/>
</dbReference>
<protein>
    <submittedName>
        <fullName evidence="2">Alkaline phosphatase-like protein</fullName>
    </submittedName>
</protein>
<dbReference type="InterPro" id="IPR002591">
    <property type="entry name" value="Phosphodiest/P_Trfase"/>
</dbReference>